<organism evidence="1 2">
    <name type="scientific">Coprinellus micaceus</name>
    <name type="common">Glistening ink-cap mushroom</name>
    <name type="synonym">Coprinus micaceus</name>
    <dbReference type="NCBI Taxonomy" id="71717"/>
    <lineage>
        <taxon>Eukaryota</taxon>
        <taxon>Fungi</taxon>
        <taxon>Dikarya</taxon>
        <taxon>Basidiomycota</taxon>
        <taxon>Agaricomycotina</taxon>
        <taxon>Agaricomycetes</taxon>
        <taxon>Agaricomycetidae</taxon>
        <taxon>Agaricales</taxon>
        <taxon>Agaricineae</taxon>
        <taxon>Psathyrellaceae</taxon>
        <taxon>Coprinellus</taxon>
    </lineage>
</organism>
<dbReference type="AlphaFoldDB" id="A0A4Y7T258"/>
<dbReference type="EMBL" id="QPFP01000034">
    <property type="protein sequence ID" value="TEB28247.1"/>
    <property type="molecule type" value="Genomic_DNA"/>
</dbReference>
<reference evidence="1 2" key="1">
    <citation type="journal article" date="2019" name="Nat. Ecol. Evol.">
        <title>Megaphylogeny resolves global patterns of mushroom evolution.</title>
        <authorList>
            <person name="Varga T."/>
            <person name="Krizsan K."/>
            <person name="Foldi C."/>
            <person name="Dima B."/>
            <person name="Sanchez-Garcia M."/>
            <person name="Sanchez-Ramirez S."/>
            <person name="Szollosi G.J."/>
            <person name="Szarkandi J.G."/>
            <person name="Papp V."/>
            <person name="Albert L."/>
            <person name="Andreopoulos W."/>
            <person name="Angelini C."/>
            <person name="Antonin V."/>
            <person name="Barry K.W."/>
            <person name="Bougher N.L."/>
            <person name="Buchanan P."/>
            <person name="Buyck B."/>
            <person name="Bense V."/>
            <person name="Catcheside P."/>
            <person name="Chovatia M."/>
            <person name="Cooper J."/>
            <person name="Damon W."/>
            <person name="Desjardin D."/>
            <person name="Finy P."/>
            <person name="Geml J."/>
            <person name="Haridas S."/>
            <person name="Hughes K."/>
            <person name="Justo A."/>
            <person name="Karasinski D."/>
            <person name="Kautmanova I."/>
            <person name="Kiss B."/>
            <person name="Kocsube S."/>
            <person name="Kotiranta H."/>
            <person name="LaButti K.M."/>
            <person name="Lechner B.E."/>
            <person name="Liimatainen K."/>
            <person name="Lipzen A."/>
            <person name="Lukacs Z."/>
            <person name="Mihaltcheva S."/>
            <person name="Morgado L.N."/>
            <person name="Niskanen T."/>
            <person name="Noordeloos M.E."/>
            <person name="Ohm R.A."/>
            <person name="Ortiz-Santana B."/>
            <person name="Ovrebo C."/>
            <person name="Racz N."/>
            <person name="Riley R."/>
            <person name="Savchenko A."/>
            <person name="Shiryaev A."/>
            <person name="Soop K."/>
            <person name="Spirin V."/>
            <person name="Szebenyi C."/>
            <person name="Tomsovsky M."/>
            <person name="Tulloss R.E."/>
            <person name="Uehling J."/>
            <person name="Grigoriev I.V."/>
            <person name="Vagvolgyi C."/>
            <person name="Papp T."/>
            <person name="Martin F.M."/>
            <person name="Miettinen O."/>
            <person name="Hibbett D.S."/>
            <person name="Nagy L.G."/>
        </authorList>
    </citation>
    <scope>NUCLEOTIDE SEQUENCE [LARGE SCALE GENOMIC DNA]</scope>
    <source>
        <strain evidence="1 2">FP101781</strain>
    </source>
</reference>
<sequence>MATESPRLWSTFPIMPPDHPRLSMRYMESPHLLGDAERRWEKNMALLQEVLCLWVERSKHCPLSISIGFNTINQAARNGWGGEDPPAKVLPLYMRLIHLVCSASGRWKSVGLDILTSPNYNVTVGDLLALRPDDVAQASENMPRLLSLHLDCSVPSQRLRDAAAVRTRFQAMSTTLLQLLTPTGDGEGNVTICPLCPKLERLACTLLMMGFT</sequence>
<protein>
    <submittedName>
        <fullName evidence="1">Uncharacterized protein</fullName>
    </submittedName>
</protein>
<keyword evidence="2" id="KW-1185">Reference proteome</keyword>
<evidence type="ECO:0000313" key="1">
    <source>
        <dbReference type="EMBL" id="TEB28247.1"/>
    </source>
</evidence>
<proteinExistence type="predicted"/>
<comment type="caution">
    <text evidence="1">The sequence shown here is derived from an EMBL/GenBank/DDBJ whole genome shotgun (WGS) entry which is preliminary data.</text>
</comment>
<accession>A0A4Y7T258</accession>
<name>A0A4Y7T258_COPMI</name>
<evidence type="ECO:0000313" key="2">
    <source>
        <dbReference type="Proteomes" id="UP000298030"/>
    </source>
</evidence>
<gene>
    <name evidence="1" type="ORF">FA13DRAFT_817457</name>
</gene>
<dbReference type="Proteomes" id="UP000298030">
    <property type="component" value="Unassembled WGS sequence"/>
</dbReference>